<keyword evidence="1" id="KW-1133">Transmembrane helix</keyword>
<feature type="domain" description="DUF7702" evidence="2">
    <location>
        <begin position="12"/>
        <end position="243"/>
    </location>
</feature>
<comment type="caution">
    <text evidence="3">The sequence shown here is derived from an EMBL/GenBank/DDBJ whole genome shotgun (WGS) entry which is preliminary data.</text>
</comment>
<feature type="transmembrane region" description="Helical" evidence="1">
    <location>
        <begin position="77"/>
        <end position="99"/>
    </location>
</feature>
<evidence type="ECO:0000256" key="1">
    <source>
        <dbReference type="SAM" id="Phobius"/>
    </source>
</evidence>
<dbReference type="PANTHER" id="PTHR42109">
    <property type="entry name" value="UNPLACED GENOMIC SCAFFOLD UM_SCAF_CONTIG_1.265, WHOLE GENOME SHOTGUN SEQUENCE"/>
    <property type="match status" value="1"/>
</dbReference>
<keyword evidence="1" id="KW-0472">Membrane</keyword>
<dbReference type="AlphaFoldDB" id="A0AAN8RXB4"/>
<feature type="transmembrane region" description="Helical" evidence="1">
    <location>
        <begin position="43"/>
        <end position="65"/>
    </location>
</feature>
<protein>
    <recommendedName>
        <fullName evidence="2">DUF7702 domain-containing protein</fullName>
    </recommendedName>
</protein>
<feature type="transmembrane region" description="Helical" evidence="1">
    <location>
        <begin position="221"/>
        <end position="245"/>
    </location>
</feature>
<evidence type="ECO:0000313" key="4">
    <source>
        <dbReference type="Proteomes" id="UP001307849"/>
    </source>
</evidence>
<dbReference type="InterPro" id="IPR056119">
    <property type="entry name" value="DUF7702"/>
</dbReference>
<evidence type="ECO:0000313" key="3">
    <source>
        <dbReference type="EMBL" id="KAK6520559.1"/>
    </source>
</evidence>
<feature type="transmembrane region" description="Helical" evidence="1">
    <location>
        <begin position="155"/>
        <end position="176"/>
    </location>
</feature>
<keyword evidence="4" id="KW-1185">Reference proteome</keyword>
<reference evidence="3 4" key="1">
    <citation type="submission" date="2019-10" db="EMBL/GenBank/DDBJ databases">
        <authorList>
            <person name="Palmer J.M."/>
        </authorList>
    </citation>
    <scope>NUCLEOTIDE SEQUENCE [LARGE SCALE GENOMIC DNA]</scope>
    <source>
        <strain evidence="3 4">TWF506</strain>
    </source>
</reference>
<organism evidence="3 4">
    <name type="scientific">Arthrobotrys conoides</name>
    <dbReference type="NCBI Taxonomy" id="74498"/>
    <lineage>
        <taxon>Eukaryota</taxon>
        <taxon>Fungi</taxon>
        <taxon>Dikarya</taxon>
        <taxon>Ascomycota</taxon>
        <taxon>Pezizomycotina</taxon>
        <taxon>Orbiliomycetes</taxon>
        <taxon>Orbiliales</taxon>
        <taxon>Orbiliaceae</taxon>
        <taxon>Arthrobotrys</taxon>
    </lineage>
</organism>
<dbReference type="Proteomes" id="UP001307849">
    <property type="component" value="Unassembled WGS sequence"/>
</dbReference>
<evidence type="ECO:0000259" key="2">
    <source>
        <dbReference type="Pfam" id="PF24800"/>
    </source>
</evidence>
<dbReference type="EMBL" id="JAVHJM010000001">
    <property type="protein sequence ID" value="KAK6520559.1"/>
    <property type="molecule type" value="Genomic_DNA"/>
</dbReference>
<gene>
    <name evidence="3" type="ORF">TWF506_000812</name>
</gene>
<feature type="transmembrane region" description="Helical" evidence="1">
    <location>
        <begin position="12"/>
        <end position="31"/>
    </location>
</feature>
<feature type="transmembrane region" description="Helical" evidence="1">
    <location>
        <begin position="119"/>
        <end position="135"/>
    </location>
</feature>
<sequence length="286" mass="32015">MAPTHFSSIEITSVVFLIVFTILFIPSLYIWTTYLRAGYHWRYGFWGAFIICSARLACFISELIFYSSNYTNTSAAIAYIVTLSIGYIGLLETESALFVSWAETHIEFNPTQQQFHGKVRLLNIVGLVLVVYGSSNYDSSGRVDDTALACIQAGTIIFLVLTVIQSAYVVFGWVMYRRMSNTLSILSITMLSLYVRIIFGVYSTFHREVSMITFKDSNVKYLVGCTLVPETIALILLIVLGFVNIRSKGFGDLKPHRRAGDAPEAFEVDGVALEARKRGQVVGERV</sequence>
<keyword evidence="1" id="KW-0812">Transmembrane</keyword>
<name>A0AAN8RXB4_9PEZI</name>
<feature type="transmembrane region" description="Helical" evidence="1">
    <location>
        <begin position="183"/>
        <end position="201"/>
    </location>
</feature>
<accession>A0AAN8RXB4</accession>
<dbReference type="PANTHER" id="PTHR42109:SF2">
    <property type="entry name" value="INTEGRAL MEMBRANE PROTEIN"/>
    <property type="match status" value="1"/>
</dbReference>
<dbReference type="Pfam" id="PF24800">
    <property type="entry name" value="DUF7702"/>
    <property type="match status" value="1"/>
</dbReference>
<proteinExistence type="predicted"/>